<organism evidence="1 2">
    <name type="scientific">Bambusicola thoracicus</name>
    <name type="common">Chinese bamboo-partridge</name>
    <name type="synonym">Perdix thoracica</name>
    <dbReference type="NCBI Taxonomy" id="9083"/>
    <lineage>
        <taxon>Eukaryota</taxon>
        <taxon>Metazoa</taxon>
        <taxon>Chordata</taxon>
        <taxon>Craniata</taxon>
        <taxon>Vertebrata</taxon>
        <taxon>Euteleostomi</taxon>
        <taxon>Archelosauria</taxon>
        <taxon>Archosauria</taxon>
        <taxon>Dinosauria</taxon>
        <taxon>Saurischia</taxon>
        <taxon>Theropoda</taxon>
        <taxon>Coelurosauria</taxon>
        <taxon>Aves</taxon>
        <taxon>Neognathae</taxon>
        <taxon>Galloanserae</taxon>
        <taxon>Galliformes</taxon>
        <taxon>Phasianidae</taxon>
        <taxon>Perdicinae</taxon>
        <taxon>Bambusicola</taxon>
    </lineage>
</organism>
<gene>
    <name evidence="1" type="ORF">CIB84_017739</name>
</gene>
<dbReference type="Proteomes" id="UP000237246">
    <property type="component" value="Unassembled WGS sequence"/>
</dbReference>
<evidence type="ECO:0000313" key="1">
    <source>
        <dbReference type="EMBL" id="POI18518.1"/>
    </source>
</evidence>
<proteinExistence type="predicted"/>
<accession>A0A2P4S354</accession>
<dbReference type="EMBL" id="PPHD01122582">
    <property type="protein sequence ID" value="POI18518.1"/>
    <property type="molecule type" value="Genomic_DNA"/>
</dbReference>
<feature type="non-terminal residue" evidence="1">
    <location>
        <position position="53"/>
    </location>
</feature>
<keyword evidence="2" id="KW-1185">Reference proteome</keyword>
<evidence type="ECO:0000313" key="2">
    <source>
        <dbReference type="Proteomes" id="UP000237246"/>
    </source>
</evidence>
<name>A0A2P4S354_BAMTH</name>
<reference evidence="1 2" key="1">
    <citation type="submission" date="2018-01" db="EMBL/GenBank/DDBJ databases">
        <title>Comparison of the Chinese Bamboo Partridge and Red Junglefowl genome sequences highlights the importance of demography in genome evolution.</title>
        <authorList>
            <person name="Tiley G.P."/>
            <person name="Kimball R.T."/>
            <person name="Braun E.L."/>
            <person name="Burleigh J.G."/>
        </authorList>
    </citation>
    <scope>NUCLEOTIDE SEQUENCE [LARGE SCALE GENOMIC DNA]</scope>
    <source>
        <strain evidence="1">RTK389</strain>
        <tissue evidence="1">Blood</tissue>
    </source>
</reference>
<comment type="caution">
    <text evidence="1">The sequence shown here is derived from an EMBL/GenBank/DDBJ whole genome shotgun (WGS) entry which is preliminary data.</text>
</comment>
<protein>
    <submittedName>
        <fullName evidence="1">Uncharacterized protein</fullName>
    </submittedName>
</protein>
<sequence>AQHAAREHRAAVGAGLAGSLVHTHSIAVTAAVPKAGAQPLLASAHESAPSSAP</sequence>
<dbReference type="AlphaFoldDB" id="A0A2P4S354"/>
<feature type="non-terminal residue" evidence="1">
    <location>
        <position position="1"/>
    </location>
</feature>